<proteinExistence type="predicted"/>
<feature type="region of interest" description="Disordered" evidence="3">
    <location>
        <begin position="462"/>
        <end position="530"/>
    </location>
</feature>
<feature type="compositionally biased region" description="Acidic residues" evidence="3">
    <location>
        <begin position="495"/>
        <end position="505"/>
    </location>
</feature>
<dbReference type="InterPro" id="IPR036875">
    <property type="entry name" value="Znf_CCHC_sf"/>
</dbReference>
<dbReference type="AlphaFoldDB" id="A0A6L2KHT6"/>
<name>A0A6L2KHT6_TANCI</name>
<feature type="coiled-coil region" evidence="2">
    <location>
        <begin position="384"/>
        <end position="411"/>
    </location>
</feature>
<dbReference type="GO" id="GO:0008270">
    <property type="term" value="F:zinc ion binding"/>
    <property type="evidence" value="ECO:0007669"/>
    <property type="project" value="UniProtKB-KW"/>
</dbReference>
<dbReference type="SMART" id="SM00343">
    <property type="entry name" value="ZnF_C2HC"/>
    <property type="match status" value="1"/>
</dbReference>
<protein>
    <submittedName>
        <fullName evidence="5">Copia protein</fullName>
    </submittedName>
</protein>
<dbReference type="SUPFAM" id="SSF57756">
    <property type="entry name" value="Retrovirus zinc finger-like domains"/>
    <property type="match status" value="1"/>
</dbReference>
<organism evidence="5">
    <name type="scientific">Tanacetum cinerariifolium</name>
    <name type="common">Dalmatian daisy</name>
    <name type="synonym">Chrysanthemum cinerariifolium</name>
    <dbReference type="NCBI Taxonomy" id="118510"/>
    <lineage>
        <taxon>Eukaryota</taxon>
        <taxon>Viridiplantae</taxon>
        <taxon>Streptophyta</taxon>
        <taxon>Embryophyta</taxon>
        <taxon>Tracheophyta</taxon>
        <taxon>Spermatophyta</taxon>
        <taxon>Magnoliopsida</taxon>
        <taxon>eudicotyledons</taxon>
        <taxon>Gunneridae</taxon>
        <taxon>Pentapetalae</taxon>
        <taxon>asterids</taxon>
        <taxon>campanulids</taxon>
        <taxon>Asterales</taxon>
        <taxon>Asteraceae</taxon>
        <taxon>Asteroideae</taxon>
        <taxon>Anthemideae</taxon>
        <taxon>Anthemidinae</taxon>
        <taxon>Tanacetum</taxon>
    </lineage>
</organism>
<evidence type="ECO:0000259" key="4">
    <source>
        <dbReference type="PROSITE" id="PS50158"/>
    </source>
</evidence>
<dbReference type="Gene3D" id="4.10.60.10">
    <property type="entry name" value="Zinc finger, CCHC-type"/>
    <property type="match status" value="1"/>
</dbReference>
<gene>
    <name evidence="5" type="ORF">Tci_020318</name>
</gene>
<dbReference type="InterPro" id="IPR013103">
    <property type="entry name" value="RVT_2"/>
</dbReference>
<dbReference type="Pfam" id="PF07727">
    <property type="entry name" value="RVT_2"/>
    <property type="match status" value="1"/>
</dbReference>
<feature type="region of interest" description="Disordered" evidence="3">
    <location>
        <begin position="575"/>
        <end position="606"/>
    </location>
</feature>
<keyword evidence="1" id="KW-0479">Metal-binding</keyword>
<dbReference type="PANTHER" id="PTHR11439">
    <property type="entry name" value="GAG-POL-RELATED RETROTRANSPOSON"/>
    <property type="match status" value="1"/>
</dbReference>
<dbReference type="PROSITE" id="PS50158">
    <property type="entry name" value="ZF_CCHC"/>
    <property type="match status" value="1"/>
</dbReference>
<accession>A0A6L2KHT6</accession>
<dbReference type="GO" id="GO:0003676">
    <property type="term" value="F:nucleic acid binding"/>
    <property type="evidence" value="ECO:0007669"/>
    <property type="project" value="InterPro"/>
</dbReference>
<evidence type="ECO:0000256" key="3">
    <source>
        <dbReference type="SAM" id="MobiDB-lite"/>
    </source>
</evidence>
<sequence>MTDYSLWEVILNGDSPTPTRVVNGVVHVVAPTTTEQKLAKKNELKARGTLLMALPYKHQLKFNINKDVKSLMEAIEKRSGGNKKTKKVQKTLLKQQYENFSGLSSEILDQIHDRLQKLIIQLEILAEVKSSSSTSHTTQNIAFVSSQNTNSTNESVSVITSVSAASTKPPASIFPNVDNLSDVVIYSFFASQSNSPQLDNDDLKQIDADDLEEMDLKWQMVMLTMRARRFLQRTGRNLGANGTASIGFDMSKVECYNCHRRGHFARECMSHMDTRNKDTQRRTVPADEEPTNYALMAFTSSNSSNSDNEVAPFTKACSKAYATLQSHYDKLTVNLRKSQFDVLSYKTDLESVKARLIVYQQNENVFEEDIKLLKLDVMLRDNALVELRKKFEQAEKERDELKLTLEKFQTSSKNLSKLLESQITDKTGLGYDNQVFNSTVSNCDELNSSEIDESMPTSLVHGRYKSGEGYHPSTTKPTKEMSQSNRPSAPIIEDWVSDSEDESEGDPMPTQKAPSFVQPSKHVKTPRTSVKPIEHTAQAENLRKDILKSKAVLTRSRLVPLNVAIHVTTVVPQTHVKHQRPVKPVVNKPHSPIKSPINHKPAPKTSNFHQKVTTVKTKKANAVKGTKETGYGNLNAEAVNTACYVQNRVLVTKPHNKTPYELLLGRTPIIGFIRPFGCPVTILNTLDPLRKFDGKTDGGFLVGYSVNRNQLNSSAGIKGNFDAGKVWKESVTTQQYVLLPLWSTGSKDPYNTDADAAFDVKENESEVHVSPSSNDTTKKHDEKTKREAKGKSLVDLSTGVRNLSDEFEDFSSNSIVSLTVLVKLASFTLIKREIVKRIPTSSHRILLLQSRAAVNAASTPVTAVGPNSTDITNSFNAAGPSDNVVSTTFEIGGKSSFVDPSQYLDDPDMPALEEIVYSDEEEDFDKEYGKDGKEQGGLNEINDEDFHTCMFACFLSQEEPKRVHQALKDPSWIEAMQEELLQFKMQKEEGIDYEEVFASVARIEAIRLFLAYASFMGFMVYQMDVKSVFLYGTIEEEVYVCQPLGFEDLNYPDKVYVDDIFFGSTNKELCKDFEKLMKDKFQMSSMEELTFFLGLQIKQKDNEIFISQDKYAAKILRKFGLTYGKLASTSIDTKKPLLKDPDVKRIFRYLKGKPHLGLWYLKDSPFDLVAYSDSNYAEASLDRKSTTGGCQFLDAASCYAQVLWIQNQVLDYRLIVTVVSYTLMLFGLTKDAVHLMLLGDADGIDCLPNEEIFAELAWMGYEKPSTKLTFYKAFFSAQ</sequence>
<reference evidence="5" key="1">
    <citation type="journal article" date="2019" name="Sci. Rep.">
        <title>Draft genome of Tanacetum cinerariifolium, the natural source of mosquito coil.</title>
        <authorList>
            <person name="Yamashiro T."/>
            <person name="Shiraishi A."/>
            <person name="Satake H."/>
            <person name="Nakayama K."/>
        </authorList>
    </citation>
    <scope>NUCLEOTIDE SEQUENCE</scope>
</reference>
<feature type="compositionally biased region" description="Polar residues" evidence="3">
    <location>
        <begin position="472"/>
        <end position="487"/>
    </location>
</feature>
<dbReference type="InterPro" id="IPR001878">
    <property type="entry name" value="Znf_CCHC"/>
</dbReference>
<keyword evidence="1" id="KW-0862">Zinc</keyword>
<dbReference type="PANTHER" id="PTHR11439:SF495">
    <property type="entry name" value="REVERSE TRANSCRIPTASE, RNA-DEPENDENT DNA POLYMERASE-RELATED"/>
    <property type="match status" value="1"/>
</dbReference>
<evidence type="ECO:0000256" key="2">
    <source>
        <dbReference type="SAM" id="Coils"/>
    </source>
</evidence>
<keyword evidence="2" id="KW-0175">Coiled coil</keyword>
<keyword evidence="1" id="KW-0863">Zinc-finger</keyword>
<feature type="domain" description="CCHC-type" evidence="4">
    <location>
        <begin position="255"/>
        <end position="268"/>
    </location>
</feature>
<evidence type="ECO:0000256" key="1">
    <source>
        <dbReference type="PROSITE-ProRule" id="PRU00047"/>
    </source>
</evidence>
<feature type="region of interest" description="Disordered" evidence="3">
    <location>
        <begin position="762"/>
        <end position="790"/>
    </location>
</feature>
<comment type="caution">
    <text evidence="5">The sequence shown here is derived from an EMBL/GenBank/DDBJ whole genome shotgun (WGS) entry which is preliminary data.</text>
</comment>
<feature type="compositionally biased region" description="Basic and acidic residues" evidence="3">
    <location>
        <begin position="776"/>
        <end position="790"/>
    </location>
</feature>
<dbReference type="EMBL" id="BKCJ010002406">
    <property type="protein sequence ID" value="GEU48340.1"/>
    <property type="molecule type" value="Genomic_DNA"/>
</dbReference>
<evidence type="ECO:0000313" key="5">
    <source>
        <dbReference type="EMBL" id="GEU48340.1"/>
    </source>
</evidence>